<dbReference type="InterPro" id="IPR006054">
    <property type="entry name" value="DnaQ"/>
</dbReference>
<dbReference type="Pfam" id="PF00929">
    <property type="entry name" value="RNase_T"/>
    <property type="match status" value="1"/>
</dbReference>
<keyword evidence="3 5" id="KW-0269">Exonuclease</keyword>
<evidence type="ECO:0000256" key="1">
    <source>
        <dbReference type="ARBA" id="ARBA00022722"/>
    </source>
</evidence>
<dbReference type="GO" id="GO:0008408">
    <property type="term" value="F:3'-5' exonuclease activity"/>
    <property type="evidence" value="ECO:0007669"/>
    <property type="project" value="TreeGrafter"/>
</dbReference>
<dbReference type="Gene3D" id="3.30.420.10">
    <property type="entry name" value="Ribonuclease H-like superfamily/Ribonuclease H"/>
    <property type="match status" value="1"/>
</dbReference>
<dbReference type="AlphaFoldDB" id="A0AAW4WGM8"/>
<dbReference type="GO" id="GO:0006260">
    <property type="term" value="P:DNA replication"/>
    <property type="evidence" value="ECO:0007669"/>
    <property type="project" value="InterPro"/>
</dbReference>
<feature type="domain" description="Exonuclease" evidence="4">
    <location>
        <begin position="5"/>
        <end position="170"/>
    </location>
</feature>
<name>A0AAW4WGM8_9FIRM</name>
<dbReference type="GO" id="GO:0003677">
    <property type="term" value="F:DNA binding"/>
    <property type="evidence" value="ECO:0007669"/>
    <property type="project" value="InterPro"/>
</dbReference>
<evidence type="ECO:0000259" key="4">
    <source>
        <dbReference type="SMART" id="SM00479"/>
    </source>
</evidence>
<dbReference type="PANTHER" id="PTHR30231:SF4">
    <property type="entry name" value="PROTEIN NEN2"/>
    <property type="match status" value="1"/>
</dbReference>
<reference evidence="5" key="1">
    <citation type="submission" date="2021-10" db="EMBL/GenBank/DDBJ databases">
        <title>Anaerobic single-cell dispensing facilitates the cultivation of human gut bacteria.</title>
        <authorList>
            <person name="Afrizal A."/>
        </authorList>
    </citation>
    <scope>NUCLEOTIDE SEQUENCE</scope>
    <source>
        <strain evidence="5">CLA-AA-H204</strain>
    </source>
</reference>
<evidence type="ECO:0000313" key="6">
    <source>
        <dbReference type="Proteomes" id="UP001198893"/>
    </source>
</evidence>
<dbReference type="NCBIfam" id="TIGR00573">
    <property type="entry name" value="dnaq"/>
    <property type="match status" value="1"/>
</dbReference>
<evidence type="ECO:0000313" key="5">
    <source>
        <dbReference type="EMBL" id="MCC2243133.1"/>
    </source>
</evidence>
<dbReference type="CDD" id="cd06127">
    <property type="entry name" value="DEDDh"/>
    <property type="match status" value="1"/>
</dbReference>
<accession>A0AAW4WGM8</accession>
<dbReference type="EMBL" id="JAJEQW010000016">
    <property type="protein sequence ID" value="MCC2243133.1"/>
    <property type="molecule type" value="Genomic_DNA"/>
</dbReference>
<dbReference type="PANTHER" id="PTHR30231">
    <property type="entry name" value="DNA POLYMERASE III SUBUNIT EPSILON"/>
    <property type="match status" value="1"/>
</dbReference>
<dbReference type="Proteomes" id="UP001198893">
    <property type="component" value="Unassembled WGS sequence"/>
</dbReference>
<dbReference type="GO" id="GO:0003887">
    <property type="term" value="F:DNA-directed DNA polymerase activity"/>
    <property type="evidence" value="ECO:0007669"/>
    <property type="project" value="InterPro"/>
</dbReference>
<keyword evidence="2" id="KW-0378">Hydrolase</keyword>
<comment type="caution">
    <text evidence="5">The sequence shown here is derived from an EMBL/GenBank/DDBJ whole genome shotgun (WGS) entry which is preliminary data.</text>
</comment>
<protein>
    <submittedName>
        <fullName evidence="5">3'-5' exonuclease</fullName>
    </submittedName>
</protein>
<gene>
    <name evidence="5" type="ORF">LKD47_12675</name>
</gene>
<sequence length="239" mass="27565">MIPQDYTVIDLEMTGLHPKNDAILEVGAAKIRNGEVTDTMDIFVNPGRKITQEITELTGITDEMVKEGLSPAAAFHKTAEFIGDDILVGHNIIFDYSFLKQQAVNEKVPFEKKAVDTLKAARKCMLRPEKKSLECLCDYLDIEREREHRAIYDALATHELYQYLQKTYGETNPEVFEPKDLIYKTKRQTPATKIQKIHLKELADYHKIELDIVWEQLTRSEASRLMDKLISQYGRCQKD</sequence>
<evidence type="ECO:0000256" key="2">
    <source>
        <dbReference type="ARBA" id="ARBA00022801"/>
    </source>
</evidence>
<dbReference type="InterPro" id="IPR013520">
    <property type="entry name" value="Ribonucl_H"/>
</dbReference>
<dbReference type="SMART" id="SM00479">
    <property type="entry name" value="EXOIII"/>
    <property type="match status" value="1"/>
</dbReference>
<dbReference type="SUPFAM" id="SSF53098">
    <property type="entry name" value="Ribonuclease H-like"/>
    <property type="match status" value="1"/>
</dbReference>
<proteinExistence type="predicted"/>
<dbReference type="InterPro" id="IPR012337">
    <property type="entry name" value="RNaseH-like_sf"/>
</dbReference>
<evidence type="ECO:0000256" key="3">
    <source>
        <dbReference type="ARBA" id="ARBA00022839"/>
    </source>
</evidence>
<dbReference type="GO" id="GO:0005829">
    <property type="term" value="C:cytosol"/>
    <property type="evidence" value="ECO:0007669"/>
    <property type="project" value="TreeGrafter"/>
</dbReference>
<dbReference type="FunFam" id="3.30.420.10:FF:000045">
    <property type="entry name" value="3'-5' exonuclease DinG"/>
    <property type="match status" value="1"/>
</dbReference>
<dbReference type="InterPro" id="IPR036397">
    <property type="entry name" value="RNaseH_sf"/>
</dbReference>
<organism evidence="5 6">
    <name type="scientific">Roseburia amylophila</name>
    <dbReference type="NCBI Taxonomy" id="2981794"/>
    <lineage>
        <taxon>Bacteria</taxon>
        <taxon>Bacillati</taxon>
        <taxon>Bacillota</taxon>
        <taxon>Clostridia</taxon>
        <taxon>Lachnospirales</taxon>
        <taxon>Lachnospiraceae</taxon>
        <taxon>Roseburia</taxon>
    </lineage>
</organism>
<keyword evidence="1" id="KW-0540">Nuclease</keyword>
<dbReference type="RefSeq" id="WP_227710666.1">
    <property type="nucleotide sequence ID" value="NZ_JAJEQW010000016.1"/>
</dbReference>